<organism evidence="2 3">
    <name type="scientific">Rubellicoccus peritrichatus</name>
    <dbReference type="NCBI Taxonomy" id="3080537"/>
    <lineage>
        <taxon>Bacteria</taxon>
        <taxon>Pseudomonadati</taxon>
        <taxon>Verrucomicrobiota</taxon>
        <taxon>Opitutia</taxon>
        <taxon>Puniceicoccales</taxon>
        <taxon>Cerasicoccaceae</taxon>
        <taxon>Rubellicoccus</taxon>
    </lineage>
</organism>
<dbReference type="AlphaFoldDB" id="A0AAQ3L7A1"/>
<evidence type="ECO:0000313" key="2">
    <source>
        <dbReference type="EMBL" id="WOO40356.1"/>
    </source>
</evidence>
<name>A0AAQ3L7A1_9BACT</name>
<dbReference type="RefSeq" id="WP_317832556.1">
    <property type="nucleotide sequence ID" value="NZ_CP136920.1"/>
</dbReference>
<feature type="transmembrane region" description="Helical" evidence="1">
    <location>
        <begin position="12"/>
        <end position="29"/>
    </location>
</feature>
<proteinExistence type="predicted"/>
<keyword evidence="1" id="KW-0812">Transmembrane</keyword>
<keyword evidence="1" id="KW-1133">Transmembrane helix</keyword>
<evidence type="ECO:0000313" key="3">
    <source>
        <dbReference type="Proteomes" id="UP001304300"/>
    </source>
</evidence>
<keyword evidence="3" id="KW-1185">Reference proteome</keyword>
<accession>A0AAQ3L7A1</accession>
<sequence length="161" mass="17933">MNKLNISLIYQLFYPIAVFLVASVLSSYGRTFSEIVAVEIPTEFSEETRNAFVGDWENEDQQVKLIVESVKPDGTAKVKVLSDDSSTIKKATVERVAGTIPFLIIEMKDGDKLSGLYNLTLEDGQLVGSFENLSNGDFQDLAFKLMPKKEPNEKLSQNMDS</sequence>
<dbReference type="Proteomes" id="UP001304300">
    <property type="component" value="Chromosome"/>
</dbReference>
<evidence type="ECO:0000256" key="1">
    <source>
        <dbReference type="SAM" id="Phobius"/>
    </source>
</evidence>
<dbReference type="EMBL" id="CP136920">
    <property type="protein sequence ID" value="WOO40356.1"/>
    <property type="molecule type" value="Genomic_DNA"/>
</dbReference>
<gene>
    <name evidence="2" type="ORF">RZN69_17190</name>
</gene>
<protein>
    <submittedName>
        <fullName evidence="2">Uncharacterized protein</fullName>
    </submittedName>
</protein>
<keyword evidence="1" id="KW-0472">Membrane</keyword>
<reference evidence="2 3" key="1">
    <citation type="submission" date="2023-10" db="EMBL/GenBank/DDBJ databases">
        <title>Rubellicoccus peritrichatus gen. nov., sp. nov., isolated from an algae of coral reef tank.</title>
        <authorList>
            <person name="Luo J."/>
        </authorList>
    </citation>
    <scope>NUCLEOTIDE SEQUENCE [LARGE SCALE GENOMIC DNA]</scope>
    <source>
        <strain evidence="2 3">CR14</strain>
    </source>
</reference>
<dbReference type="KEGG" id="puo:RZN69_17190"/>